<protein>
    <submittedName>
        <fullName evidence="1">Uncharacterized protein</fullName>
    </submittedName>
</protein>
<name>A0A0K2TB02_LEPSM</name>
<sequence>MRFFSSSVDNFSSTFSKSILDPKLSPINEQNTMSSTSACFIIFYTFSEERL</sequence>
<accession>A0A0K2TB02</accession>
<evidence type="ECO:0000313" key="1">
    <source>
        <dbReference type="EMBL" id="CDW22995.1"/>
    </source>
</evidence>
<dbReference type="AlphaFoldDB" id="A0A0K2TB02"/>
<reference evidence="1" key="1">
    <citation type="submission" date="2014-05" db="EMBL/GenBank/DDBJ databases">
        <authorList>
            <person name="Chronopoulou M."/>
        </authorList>
    </citation>
    <scope>NUCLEOTIDE SEQUENCE</scope>
    <source>
        <tissue evidence="1">Whole organism</tissue>
    </source>
</reference>
<proteinExistence type="predicted"/>
<dbReference type="EMBL" id="HACA01005634">
    <property type="protein sequence ID" value="CDW22995.1"/>
    <property type="molecule type" value="Transcribed_RNA"/>
</dbReference>
<organism evidence="1">
    <name type="scientific">Lepeophtheirus salmonis</name>
    <name type="common">Salmon louse</name>
    <name type="synonym">Caligus salmonis</name>
    <dbReference type="NCBI Taxonomy" id="72036"/>
    <lineage>
        <taxon>Eukaryota</taxon>
        <taxon>Metazoa</taxon>
        <taxon>Ecdysozoa</taxon>
        <taxon>Arthropoda</taxon>
        <taxon>Crustacea</taxon>
        <taxon>Multicrustacea</taxon>
        <taxon>Hexanauplia</taxon>
        <taxon>Copepoda</taxon>
        <taxon>Siphonostomatoida</taxon>
        <taxon>Caligidae</taxon>
        <taxon>Lepeophtheirus</taxon>
    </lineage>
</organism>